<evidence type="ECO:0000313" key="4">
    <source>
        <dbReference type="Proteomes" id="UP000217199"/>
    </source>
</evidence>
<organism evidence="3 4">
    <name type="scientific">Pyrrhoderma noxium</name>
    <dbReference type="NCBI Taxonomy" id="2282107"/>
    <lineage>
        <taxon>Eukaryota</taxon>
        <taxon>Fungi</taxon>
        <taxon>Dikarya</taxon>
        <taxon>Basidiomycota</taxon>
        <taxon>Agaricomycotina</taxon>
        <taxon>Agaricomycetes</taxon>
        <taxon>Hymenochaetales</taxon>
        <taxon>Hymenochaetaceae</taxon>
        <taxon>Pyrrhoderma</taxon>
    </lineage>
</organism>
<dbReference type="InParanoid" id="A0A286U5K2"/>
<sequence>MQSSETHKKPDKRINGRPLTRTPTDLVPPSTKKPKRQSETDKSPLQVQDQPGKPKERKVVVRESKPVTSVDRSVPEALEKKFQETSRSLKDYDGQIRKKEAKIGELQREMGGYDSSSNYSLVSVFEASGKAPKYVDGKTILQSKQSEIATLEKSVAELKREKKTKREEIQLAKELKKIRSDIQNNGRTATREALARRIEEVKKTTQEHRKSVDETAAVKFKMSAKEAQTLEAILNMF</sequence>
<feature type="region of interest" description="Disordered" evidence="2">
    <location>
        <begin position="1"/>
        <end position="74"/>
    </location>
</feature>
<evidence type="ECO:0000313" key="3">
    <source>
        <dbReference type="EMBL" id="PAV14850.1"/>
    </source>
</evidence>
<gene>
    <name evidence="3" type="ORF">PNOK_0940300</name>
</gene>
<dbReference type="AlphaFoldDB" id="A0A286U5K2"/>
<keyword evidence="4" id="KW-1185">Reference proteome</keyword>
<reference evidence="3 4" key="1">
    <citation type="journal article" date="2017" name="Mol. Ecol.">
        <title>Comparative and population genomic landscape of Phellinus noxius: A hypervariable fungus causing root rot in trees.</title>
        <authorList>
            <person name="Chung C.L."/>
            <person name="Lee T.J."/>
            <person name="Akiba M."/>
            <person name="Lee H.H."/>
            <person name="Kuo T.H."/>
            <person name="Liu D."/>
            <person name="Ke H.M."/>
            <person name="Yokoi T."/>
            <person name="Roa M.B."/>
            <person name="Lu M.J."/>
            <person name="Chang Y.Y."/>
            <person name="Ann P.J."/>
            <person name="Tsai J.N."/>
            <person name="Chen C.Y."/>
            <person name="Tzean S.S."/>
            <person name="Ota Y."/>
            <person name="Hattori T."/>
            <person name="Sahashi N."/>
            <person name="Liou R.F."/>
            <person name="Kikuchi T."/>
            <person name="Tsai I.J."/>
        </authorList>
    </citation>
    <scope>NUCLEOTIDE SEQUENCE [LARGE SCALE GENOMIC DNA]</scope>
    <source>
        <strain evidence="3 4">FFPRI411160</strain>
    </source>
</reference>
<evidence type="ECO:0000256" key="1">
    <source>
        <dbReference type="SAM" id="Coils"/>
    </source>
</evidence>
<dbReference type="Proteomes" id="UP000217199">
    <property type="component" value="Unassembled WGS sequence"/>
</dbReference>
<feature type="compositionally biased region" description="Basic and acidic residues" evidence="2">
    <location>
        <begin position="52"/>
        <end position="65"/>
    </location>
</feature>
<comment type="caution">
    <text evidence="3">The sequence shown here is derived from an EMBL/GenBank/DDBJ whole genome shotgun (WGS) entry which is preliminary data.</text>
</comment>
<proteinExistence type="predicted"/>
<dbReference type="EMBL" id="NBII01000011">
    <property type="protein sequence ID" value="PAV14850.1"/>
    <property type="molecule type" value="Genomic_DNA"/>
</dbReference>
<feature type="compositionally biased region" description="Basic and acidic residues" evidence="2">
    <location>
        <begin position="1"/>
        <end position="14"/>
    </location>
</feature>
<accession>A0A286U5K2</accession>
<protein>
    <submittedName>
        <fullName evidence="3">Uncharacterized protein</fullName>
    </submittedName>
</protein>
<evidence type="ECO:0000256" key="2">
    <source>
        <dbReference type="SAM" id="MobiDB-lite"/>
    </source>
</evidence>
<keyword evidence="1" id="KW-0175">Coiled coil</keyword>
<name>A0A286U5K2_9AGAM</name>
<feature type="coiled-coil region" evidence="1">
    <location>
        <begin position="141"/>
        <end position="175"/>
    </location>
</feature>